<feature type="chain" id="PRO_5035903813" evidence="1">
    <location>
        <begin position="18"/>
        <end position="173"/>
    </location>
</feature>
<comment type="caution">
    <text evidence="2">The sequence shown here is derived from an EMBL/GenBank/DDBJ whole genome shotgun (WGS) entry which is preliminary data.</text>
</comment>
<dbReference type="Proteomes" id="UP000688137">
    <property type="component" value="Unassembled WGS sequence"/>
</dbReference>
<dbReference type="AlphaFoldDB" id="A0A8S1K3A0"/>
<name>A0A8S1K3A0_PARPR</name>
<sequence length="173" mass="20463">MIFKVLLLILTIANCCTLNQIQKKTRILRGNYKDVLNFQQINLISRYNTYFNGGQMNSQLNRDAIYYVNSAIGYTYCSLHNSIEITLFKNYELNTVVVEIWDRLVDVHYDFEIYISFLEQEKKIYENASFAGVIKIRFKDQLVDKIRIYNRGGSNYNGFLSIIKAQAFYHRYN</sequence>
<evidence type="ECO:0000313" key="3">
    <source>
        <dbReference type="Proteomes" id="UP000688137"/>
    </source>
</evidence>
<evidence type="ECO:0000313" key="2">
    <source>
        <dbReference type="EMBL" id="CAD8046736.1"/>
    </source>
</evidence>
<protein>
    <submittedName>
        <fullName evidence="2">Uncharacterized protein</fullName>
    </submittedName>
</protein>
<reference evidence="2" key="1">
    <citation type="submission" date="2021-01" db="EMBL/GenBank/DDBJ databases">
        <authorList>
            <consortium name="Genoscope - CEA"/>
            <person name="William W."/>
        </authorList>
    </citation>
    <scope>NUCLEOTIDE SEQUENCE</scope>
</reference>
<feature type="signal peptide" evidence="1">
    <location>
        <begin position="1"/>
        <end position="17"/>
    </location>
</feature>
<evidence type="ECO:0000256" key="1">
    <source>
        <dbReference type="SAM" id="SignalP"/>
    </source>
</evidence>
<proteinExistence type="predicted"/>
<dbReference type="EMBL" id="CAJJDM010000008">
    <property type="protein sequence ID" value="CAD8046736.1"/>
    <property type="molecule type" value="Genomic_DNA"/>
</dbReference>
<organism evidence="2 3">
    <name type="scientific">Paramecium primaurelia</name>
    <dbReference type="NCBI Taxonomy" id="5886"/>
    <lineage>
        <taxon>Eukaryota</taxon>
        <taxon>Sar</taxon>
        <taxon>Alveolata</taxon>
        <taxon>Ciliophora</taxon>
        <taxon>Intramacronucleata</taxon>
        <taxon>Oligohymenophorea</taxon>
        <taxon>Peniculida</taxon>
        <taxon>Parameciidae</taxon>
        <taxon>Paramecium</taxon>
    </lineage>
</organism>
<gene>
    <name evidence="2" type="ORF">PPRIM_AZ9-3.1.T0110076</name>
</gene>
<keyword evidence="1" id="KW-0732">Signal</keyword>
<keyword evidence="3" id="KW-1185">Reference proteome</keyword>
<dbReference type="OMA" id="DCCTINQ"/>
<accession>A0A8S1K3A0</accession>